<feature type="transmembrane region" description="Helical" evidence="1">
    <location>
        <begin position="25"/>
        <end position="45"/>
    </location>
</feature>
<reference evidence="2" key="2">
    <citation type="submission" date="2021-04" db="EMBL/GenBank/DDBJ databases">
        <authorList>
            <person name="Gilroy R."/>
        </authorList>
    </citation>
    <scope>NUCLEOTIDE SEQUENCE</scope>
    <source>
        <strain evidence="2">CHK195-6426</strain>
    </source>
</reference>
<feature type="transmembrane region" description="Helical" evidence="1">
    <location>
        <begin position="323"/>
        <end position="344"/>
    </location>
</feature>
<accession>A0A9D1R5J2</accession>
<dbReference type="Pfam" id="PF16962">
    <property type="entry name" value="ABC_export"/>
    <property type="match status" value="1"/>
</dbReference>
<sequence length="523" mass="58106">MGAIFYLYRRIFVNRVKMALKKPITYVYLLFVLLYAVMIPFSLQVMLEEYGMDSPSWMAAVLTAFAFWVIPGNLIAYAKRKGLIYRKSDVHFLFSSPVTPKKILLYAHLKNLGIQTVLNLAVAVLGALLFHVGWLQVTVYFVFSILVENLLEGGIMLLLYGAEWKSPKVRQMVVKGAYALVAMFVAVGIYFYITQGLSLASVLNFLNSDLVQMVPVAGWYIAVLHLIFTGPTAVNLAGTAAYFIFLAAVLWAAFRMRCTGAYFEDAMKFADDYEEVLVSRRQGRTDKRLGKRTRYGTARVTYKGTGAKALFYRQLLEYRKSRFFIFDLNTGAALIAGVLIAYLYLAEGGMGELTPFMIPGVSAYVIFIFTTLSGKWAKEIASPYTYLIPDTAFRKLWYATAIQHIQALINGLLLTLPGAVVMGMSPLTAALCVVFYVVLSANKLYALAVAEALTGNILGRVGRQLFQLFIQGIVIGFAFLGAFVGFLAGGLNLAYFLMIVFLTLATVLFMLAAALNFYKLETA</sequence>
<gene>
    <name evidence="2" type="ORF">H9742_02840</name>
</gene>
<keyword evidence="1" id="KW-0812">Transmembrane</keyword>
<dbReference type="AlphaFoldDB" id="A0A9D1R5J2"/>
<feature type="transmembrane region" description="Helical" evidence="1">
    <location>
        <begin position="356"/>
        <end position="376"/>
    </location>
</feature>
<protein>
    <submittedName>
        <fullName evidence="2">ABC exporter domain-containing protein</fullName>
    </submittedName>
</protein>
<dbReference type="Proteomes" id="UP000824265">
    <property type="component" value="Unassembled WGS sequence"/>
</dbReference>
<evidence type="ECO:0000256" key="1">
    <source>
        <dbReference type="SAM" id="Phobius"/>
    </source>
</evidence>
<feature type="transmembrane region" description="Helical" evidence="1">
    <location>
        <begin position="465"/>
        <end position="488"/>
    </location>
</feature>
<feature type="transmembrane region" description="Helical" evidence="1">
    <location>
        <begin position="396"/>
        <end position="416"/>
    </location>
</feature>
<comment type="caution">
    <text evidence="2">The sequence shown here is derived from an EMBL/GenBank/DDBJ whole genome shotgun (WGS) entry which is preliminary data.</text>
</comment>
<name>A0A9D1R5J2_9FIRM</name>
<feature type="transmembrane region" description="Helical" evidence="1">
    <location>
        <begin position="428"/>
        <end position="453"/>
    </location>
</feature>
<feature type="transmembrane region" description="Helical" evidence="1">
    <location>
        <begin position="57"/>
        <end position="78"/>
    </location>
</feature>
<keyword evidence="1" id="KW-0472">Membrane</keyword>
<proteinExistence type="predicted"/>
<keyword evidence="1" id="KW-1133">Transmembrane helix</keyword>
<feature type="transmembrane region" description="Helical" evidence="1">
    <location>
        <begin position="494"/>
        <end position="518"/>
    </location>
</feature>
<feature type="transmembrane region" description="Helical" evidence="1">
    <location>
        <begin position="140"/>
        <end position="160"/>
    </location>
</feature>
<evidence type="ECO:0000313" key="3">
    <source>
        <dbReference type="Proteomes" id="UP000824265"/>
    </source>
</evidence>
<feature type="transmembrane region" description="Helical" evidence="1">
    <location>
        <begin position="112"/>
        <end position="134"/>
    </location>
</feature>
<feature type="transmembrane region" description="Helical" evidence="1">
    <location>
        <begin position="233"/>
        <end position="254"/>
    </location>
</feature>
<feature type="transmembrane region" description="Helical" evidence="1">
    <location>
        <begin position="172"/>
        <end position="193"/>
    </location>
</feature>
<dbReference type="InterPro" id="IPR031584">
    <property type="entry name" value="Put_ABC_export"/>
</dbReference>
<reference evidence="2" key="1">
    <citation type="journal article" date="2021" name="PeerJ">
        <title>Extensive microbial diversity within the chicken gut microbiome revealed by metagenomics and culture.</title>
        <authorList>
            <person name="Gilroy R."/>
            <person name="Ravi A."/>
            <person name="Getino M."/>
            <person name="Pursley I."/>
            <person name="Horton D.L."/>
            <person name="Alikhan N.F."/>
            <person name="Baker D."/>
            <person name="Gharbi K."/>
            <person name="Hall N."/>
            <person name="Watson M."/>
            <person name="Adriaenssens E.M."/>
            <person name="Foster-Nyarko E."/>
            <person name="Jarju S."/>
            <person name="Secka A."/>
            <person name="Antonio M."/>
            <person name="Oren A."/>
            <person name="Chaudhuri R.R."/>
            <person name="La Ragione R."/>
            <person name="Hildebrand F."/>
            <person name="Pallen M.J."/>
        </authorList>
    </citation>
    <scope>NUCLEOTIDE SEQUENCE</scope>
    <source>
        <strain evidence="2">CHK195-6426</strain>
    </source>
</reference>
<dbReference type="EMBL" id="DXGH01000012">
    <property type="protein sequence ID" value="HIW80456.1"/>
    <property type="molecule type" value="Genomic_DNA"/>
</dbReference>
<organism evidence="2 3">
    <name type="scientific">Candidatus Acetatifactor stercoripullorum</name>
    <dbReference type="NCBI Taxonomy" id="2838414"/>
    <lineage>
        <taxon>Bacteria</taxon>
        <taxon>Bacillati</taxon>
        <taxon>Bacillota</taxon>
        <taxon>Clostridia</taxon>
        <taxon>Lachnospirales</taxon>
        <taxon>Lachnospiraceae</taxon>
        <taxon>Acetatifactor</taxon>
    </lineage>
</organism>
<evidence type="ECO:0000313" key="2">
    <source>
        <dbReference type="EMBL" id="HIW80456.1"/>
    </source>
</evidence>